<proteinExistence type="predicted"/>
<gene>
    <name evidence="1" type="ORF">METZ01_LOCUS387002</name>
</gene>
<evidence type="ECO:0008006" key="2">
    <source>
        <dbReference type="Google" id="ProtNLM"/>
    </source>
</evidence>
<accession>A0A382UKB8</accession>
<name>A0A382UKB8_9ZZZZ</name>
<organism evidence="1">
    <name type="scientific">marine metagenome</name>
    <dbReference type="NCBI Taxonomy" id="408172"/>
    <lineage>
        <taxon>unclassified sequences</taxon>
        <taxon>metagenomes</taxon>
        <taxon>ecological metagenomes</taxon>
    </lineage>
</organism>
<sequence length="74" mass="8372">MLVPAPYEDIVRALGADGYLAKPIGLELLSRVSKISHRWVFLQRRAGRMPPNGTHRPLVTDHEIDRLREMGAPE</sequence>
<dbReference type="EMBL" id="UINC01144558">
    <property type="protein sequence ID" value="SVD34148.1"/>
    <property type="molecule type" value="Genomic_DNA"/>
</dbReference>
<reference evidence="1" key="1">
    <citation type="submission" date="2018-05" db="EMBL/GenBank/DDBJ databases">
        <authorList>
            <person name="Lanie J.A."/>
            <person name="Ng W.-L."/>
            <person name="Kazmierczak K.M."/>
            <person name="Andrzejewski T.M."/>
            <person name="Davidsen T.M."/>
            <person name="Wayne K.J."/>
            <person name="Tettelin H."/>
            <person name="Glass J.I."/>
            <person name="Rusch D."/>
            <person name="Podicherti R."/>
            <person name="Tsui H.-C.T."/>
            <person name="Winkler M.E."/>
        </authorList>
    </citation>
    <scope>NUCLEOTIDE SEQUENCE</scope>
</reference>
<dbReference type="AlphaFoldDB" id="A0A382UKB8"/>
<evidence type="ECO:0000313" key="1">
    <source>
        <dbReference type="EMBL" id="SVD34148.1"/>
    </source>
</evidence>
<protein>
    <recommendedName>
        <fullName evidence="2">Response regulatory domain-containing protein</fullName>
    </recommendedName>
</protein>